<dbReference type="Proteomes" id="UP000244037">
    <property type="component" value="Unassembled WGS sequence"/>
</dbReference>
<reference evidence="3 4" key="1">
    <citation type="submission" date="2018-04" db="EMBL/GenBank/DDBJ databases">
        <title>Genomic Encyclopedia of Archaeal and Bacterial Type Strains, Phase II (KMG-II): from individual species to whole genera.</title>
        <authorList>
            <person name="Goeker M."/>
        </authorList>
    </citation>
    <scope>NUCLEOTIDE SEQUENCE [LARGE SCALE GENOMIC DNA]</scope>
    <source>
        <strain evidence="3 4">DSM 19783</strain>
    </source>
</reference>
<feature type="domain" description="Tyr recombinase" evidence="2">
    <location>
        <begin position="163"/>
        <end position="356"/>
    </location>
</feature>
<organism evidence="3 4">
    <name type="scientific">Rhodovulum kholense</name>
    <dbReference type="NCBI Taxonomy" id="453584"/>
    <lineage>
        <taxon>Bacteria</taxon>
        <taxon>Pseudomonadati</taxon>
        <taxon>Pseudomonadota</taxon>
        <taxon>Alphaproteobacteria</taxon>
        <taxon>Rhodobacterales</taxon>
        <taxon>Paracoccaceae</taxon>
        <taxon>Rhodovulum</taxon>
    </lineage>
</organism>
<dbReference type="GO" id="GO:0015074">
    <property type="term" value="P:DNA integration"/>
    <property type="evidence" value="ECO:0007669"/>
    <property type="project" value="InterPro"/>
</dbReference>
<dbReference type="EMBL" id="QAYC01000012">
    <property type="protein sequence ID" value="PTW46064.1"/>
    <property type="molecule type" value="Genomic_DNA"/>
</dbReference>
<name>A0A8E3APZ7_9RHOB</name>
<dbReference type="SUPFAM" id="SSF56349">
    <property type="entry name" value="DNA breaking-rejoining enzymes"/>
    <property type="match status" value="1"/>
</dbReference>
<proteinExistence type="predicted"/>
<evidence type="ECO:0000256" key="1">
    <source>
        <dbReference type="ARBA" id="ARBA00023172"/>
    </source>
</evidence>
<dbReference type="InterPro" id="IPR002104">
    <property type="entry name" value="Integrase_catalytic"/>
</dbReference>
<gene>
    <name evidence="3" type="ORF">C8N38_11220</name>
</gene>
<evidence type="ECO:0000313" key="4">
    <source>
        <dbReference type="Proteomes" id="UP000244037"/>
    </source>
</evidence>
<keyword evidence="1" id="KW-0233">DNA recombination</keyword>
<dbReference type="InterPro" id="IPR011010">
    <property type="entry name" value="DNA_brk_join_enz"/>
</dbReference>
<dbReference type="Gene3D" id="1.10.443.10">
    <property type="entry name" value="Intergrase catalytic core"/>
    <property type="match status" value="1"/>
</dbReference>
<dbReference type="PROSITE" id="PS51898">
    <property type="entry name" value="TYR_RECOMBINASE"/>
    <property type="match status" value="1"/>
</dbReference>
<dbReference type="InterPro" id="IPR013762">
    <property type="entry name" value="Integrase-like_cat_sf"/>
</dbReference>
<evidence type="ECO:0000313" key="3">
    <source>
        <dbReference type="EMBL" id="PTW46064.1"/>
    </source>
</evidence>
<protein>
    <submittedName>
        <fullName evidence="3">Site-specific recombinase XerD</fullName>
    </submittedName>
</protein>
<dbReference type="RefSeq" id="WP_108027960.1">
    <property type="nucleotide sequence ID" value="NZ_QAYC01000012.1"/>
</dbReference>
<dbReference type="Pfam" id="PF00589">
    <property type="entry name" value="Phage_integrase"/>
    <property type="match status" value="1"/>
</dbReference>
<comment type="caution">
    <text evidence="3">The sequence shown here is derived from an EMBL/GenBank/DDBJ whole genome shotgun (WGS) entry which is preliminary data.</text>
</comment>
<dbReference type="GO" id="GO:0006310">
    <property type="term" value="P:DNA recombination"/>
    <property type="evidence" value="ECO:0007669"/>
    <property type="project" value="UniProtKB-KW"/>
</dbReference>
<evidence type="ECO:0000259" key="2">
    <source>
        <dbReference type="PROSITE" id="PS51898"/>
    </source>
</evidence>
<dbReference type="AlphaFoldDB" id="A0A8E3APZ7"/>
<sequence>MSRQVRAAGVVTLRHIQTIRKGGRTYLYLRLPGAERVRLPDLPLDDPEFLAAYAQAIASAPKPTRAKSGSIALMIEGFLGSRDHLSRSESYRRTIRRHADAIKAQAEDALARDLREQDVEADLSPLCPNAAADRLKAWRLICKWGKINGFLTRDPSLAVKRKPIPKTIGHPAWSDAEIDRFRAHWPVGSVQRLCFEMVFWTGARISDAVKIGPGMVGRDGVLQFTQKKTGEPAFVPWTCLLPAYAVRMEVDRKMLFAALEARAERHMTFLATAYGTTRSEKALGHVISNAASKLGIEKSAHGLRKSRAKLLAEAGATVHQIAAWTGHIALEEVEHYTREASRRAAVRGEQKKKHVNP</sequence>
<keyword evidence="4" id="KW-1185">Reference proteome</keyword>
<dbReference type="OrthoDB" id="7510934at2"/>
<dbReference type="GO" id="GO:0003677">
    <property type="term" value="F:DNA binding"/>
    <property type="evidence" value="ECO:0007669"/>
    <property type="project" value="InterPro"/>
</dbReference>
<accession>A0A8E3APZ7</accession>